<dbReference type="EMBL" id="DVHA01000081">
    <property type="protein sequence ID" value="HIR60407.1"/>
    <property type="molecule type" value="Genomic_DNA"/>
</dbReference>
<sequence length="220" mass="24045">MKATGWAAAALWIKRGCVVIGAGIGAVLLWVIIGSLVIAAHYPSVSDLSSIPAASGFYGEEGEVTNDRVMLVEHNWDALIHRLRLIEGAKERIILSTFDFHDDDSGQDVMAALVAAAERGVEIQIITDGLTGLLRMGGNDHFAALDSYENVEIRLYNPLNILDVEGLHCRLHDKYLIVDGTYCLLGGRNTYNYFLGDYGSEHENFDREVLSVCTGGESET</sequence>
<organism evidence="3 4">
    <name type="scientific">Candidatus Faecivivens stercoravium</name>
    <dbReference type="NCBI Taxonomy" id="2840803"/>
    <lineage>
        <taxon>Bacteria</taxon>
        <taxon>Bacillati</taxon>
        <taxon>Bacillota</taxon>
        <taxon>Clostridia</taxon>
        <taxon>Eubacteriales</taxon>
        <taxon>Oscillospiraceae</taxon>
        <taxon>Oscillospiraceae incertae sedis</taxon>
        <taxon>Candidatus Faecivivens</taxon>
    </lineage>
</organism>
<evidence type="ECO:0000256" key="1">
    <source>
        <dbReference type="SAM" id="Phobius"/>
    </source>
</evidence>
<evidence type="ECO:0000313" key="3">
    <source>
        <dbReference type="EMBL" id="HIR60407.1"/>
    </source>
</evidence>
<keyword evidence="1" id="KW-0472">Membrane</keyword>
<comment type="caution">
    <text evidence="3">The sequence shown here is derived from an EMBL/GenBank/DDBJ whole genome shotgun (WGS) entry which is preliminary data.</text>
</comment>
<dbReference type="AlphaFoldDB" id="A0A9D1DWR6"/>
<dbReference type="GO" id="GO:0030572">
    <property type="term" value="F:phosphatidyltransferase activity"/>
    <property type="evidence" value="ECO:0007669"/>
    <property type="project" value="UniProtKB-ARBA"/>
</dbReference>
<accession>A0A9D1DWR6</accession>
<reference evidence="3" key="2">
    <citation type="journal article" date="2021" name="PeerJ">
        <title>Extensive microbial diversity within the chicken gut microbiome revealed by metagenomics and culture.</title>
        <authorList>
            <person name="Gilroy R."/>
            <person name="Ravi A."/>
            <person name="Getino M."/>
            <person name="Pursley I."/>
            <person name="Horton D.L."/>
            <person name="Alikhan N.F."/>
            <person name="Baker D."/>
            <person name="Gharbi K."/>
            <person name="Hall N."/>
            <person name="Watson M."/>
            <person name="Adriaenssens E.M."/>
            <person name="Foster-Nyarko E."/>
            <person name="Jarju S."/>
            <person name="Secka A."/>
            <person name="Antonio M."/>
            <person name="Oren A."/>
            <person name="Chaudhuri R.R."/>
            <person name="La Ragione R."/>
            <person name="Hildebrand F."/>
            <person name="Pallen M.J."/>
        </authorList>
    </citation>
    <scope>NUCLEOTIDE SEQUENCE</scope>
    <source>
        <strain evidence="3">CHK189-12415</strain>
    </source>
</reference>
<dbReference type="PANTHER" id="PTHR21248:SF12">
    <property type="entry name" value="CARDIOLIPIN SYNTHASE C"/>
    <property type="match status" value="1"/>
</dbReference>
<evidence type="ECO:0000313" key="4">
    <source>
        <dbReference type="Proteomes" id="UP000824241"/>
    </source>
</evidence>
<feature type="non-terminal residue" evidence="3">
    <location>
        <position position="220"/>
    </location>
</feature>
<dbReference type="SUPFAM" id="SSF56024">
    <property type="entry name" value="Phospholipase D/nuclease"/>
    <property type="match status" value="1"/>
</dbReference>
<gene>
    <name evidence="3" type="ORF">IAB37_02370</name>
</gene>
<dbReference type="Proteomes" id="UP000824241">
    <property type="component" value="Unassembled WGS sequence"/>
</dbReference>
<evidence type="ECO:0000259" key="2">
    <source>
        <dbReference type="PROSITE" id="PS50035"/>
    </source>
</evidence>
<keyword evidence="1" id="KW-0812">Transmembrane</keyword>
<reference evidence="3" key="1">
    <citation type="submission" date="2020-10" db="EMBL/GenBank/DDBJ databases">
        <authorList>
            <person name="Gilroy R."/>
        </authorList>
    </citation>
    <scope>NUCLEOTIDE SEQUENCE</scope>
    <source>
        <strain evidence="3">CHK189-12415</strain>
    </source>
</reference>
<keyword evidence="1" id="KW-1133">Transmembrane helix</keyword>
<dbReference type="InterPro" id="IPR025202">
    <property type="entry name" value="PLD-like_dom"/>
</dbReference>
<dbReference type="GO" id="GO:0032049">
    <property type="term" value="P:cardiolipin biosynthetic process"/>
    <property type="evidence" value="ECO:0007669"/>
    <property type="project" value="UniProtKB-ARBA"/>
</dbReference>
<feature type="domain" description="PLD phosphodiesterase" evidence="2">
    <location>
        <begin position="167"/>
        <end position="189"/>
    </location>
</feature>
<feature type="transmembrane region" description="Helical" evidence="1">
    <location>
        <begin position="12"/>
        <end position="42"/>
    </location>
</feature>
<dbReference type="InterPro" id="IPR001736">
    <property type="entry name" value="PLipase_D/transphosphatidylase"/>
</dbReference>
<name>A0A9D1DWR6_9FIRM</name>
<dbReference type="Pfam" id="PF13091">
    <property type="entry name" value="PLDc_2"/>
    <property type="match status" value="1"/>
</dbReference>
<protein>
    <submittedName>
        <fullName evidence="3">Phospholipase D family protein</fullName>
    </submittedName>
</protein>
<dbReference type="PANTHER" id="PTHR21248">
    <property type="entry name" value="CARDIOLIPIN SYNTHASE"/>
    <property type="match status" value="1"/>
</dbReference>
<dbReference type="Gene3D" id="3.30.870.10">
    <property type="entry name" value="Endonuclease Chain A"/>
    <property type="match status" value="1"/>
</dbReference>
<dbReference type="PROSITE" id="PS50035">
    <property type="entry name" value="PLD"/>
    <property type="match status" value="1"/>
</dbReference>
<proteinExistence type="predicted"/>